<evidence type="ECO:0000313" key="7">
    <source>
        <dbReference type="Proteomes" id="UP001314205"/>
    </source>
</evidence>
<feature type="transmembrane region" description="Helical" evidence="5">
    <location>
        <begin position="414"/>
        <end position="432"/>
    </location>
</feature>
<dbReference type="SUPFAM" id="SSF103473">
    <property type="entry name" value="MFS general substrate transporter"/>
    <property type="match status" value="2"/>
</dbReference>
<feature type="transmembrane region" description="Helical" evidence="5">
    <location>
        <begin position="385"/>
        <end position="407"/>
    </location>
</feature>
<protein>
    <recommendedName>
        <fullName evidence="8">Organic cation transporter</fullName>
    </recommendedName>
</protein>
<evidence type="ECO:0000256" key="2">
    <source>
        <dbReference type="ARBA" id="ARBA00022692"/>
    </source>
</evidence>
<keyword evidence="2 5" id="KW-0812">Transmembrane</keyword>
<dbReference type="InterPro" id="IPR005828">
    <property type="entry name" value="MFS_sugar_transport-like"/>
</dbReference>
<keyword evidence="3 5" id="KW-1133">Transmembrane helix</keyword>
<keyword evidence="7" id="KW-1185">Reference proteome</keyword>
<accession>A0AAV1KT21</accession>
<keyword evidence="4 5" id="KW-0472">Membrane</keyword>
<comment type="caution">
    <text evidence="6">The sequence shown here is derived from an EMBL/GenBank/DDBJ whole genome shotgun (WGS) entry which is preliminary data.</text>
</comment>
<dbReference type="AlphaFoldDB" id="A0AAV1KT21"/>
<feature type="transmembrane region" description="Helical" evidence="5">
    <location>
        <begin position="242"/>
        <end position="264"/>
    </location>
</feature>
<evidence type="ECO:0000256" key="4">
    <source>
        <dbReference type="ARBA" id="ARBA00023136"/>
    </source>
</evidence>
<dbReference type="GO" id="GO:0016020">
    <property type="term" value="C:membrane"/>
    <property type="evidence" value="ECO:0007669"/>
    <property type="project" value="UniProtKB-SubCell"/>
</dbReference>
<feature type="transmembrane region" description="Helical" evidence="5">
    <location>
        <begin position="347"/>
        <end position="373"/>
    </location>
</feature>
<feature type="transmembrane region" description="Helical" evidence="5">
    <location>
        <begin position="270"/>
        <end position="288"/>
    </location>
</feature>
<dbReference type="Gene3D" id="1.20.1250.20">
    <property type="entry name" value="MFS general substrate transporter like domains"/>
    <property type="match status" value="2"/>
</dbReference>
<sequence length="458" mass="51159">MTITHNSPRTSKVEDGKTPVHKVDLDTILVQEIGQFGWYQFRTWLLSVVVVIFAAWASSEYVFTTARCLIPECEGNEDSVEFAPPWILNAVPGTSTSSFDGCQRYANVSARVFQNTCPANLFNRDRVVDCDEFVYQNTDTVVYDYGLACDEWRRSLIGSVRTIGVLTALPITGFVSDRWGRRVALTINAVNTAWLGTVRYWADTYIGFLISEVAEATFGSGGFTCAYILVMELVGPKFRVAAGASMNTFFSIGQILMGLIAWGVPNWRNFTLALYVPQFLTISYFWIISESVRWYMSKGRYEQSEAILKEVAQVNKKELSEKSLVALRRTAEEEKIRQATEKAAKDFYAVSLTLYLIGKYSIAVVMTSVYVYTAELYPTKYRHSLFAFSSMMGRIGSIVAPLTPAFAAATWDDLPFALFAGFALLSGLLVLITPETLGSNLPDTMEEAEQLGRKNEST</sequence>
<dbReference type="PANTHER" id="PTHR24064">
    <property type="entry name" value="SOLUTE CARRIER FAMILY 22 MEMBER"/>
    <property type="match status" value="1"/>
</dbReference>
<dbReference type="Pfam" id="PF00083">
    <property type="entry name" value="Sugar_tr"/>
    <property type="match status" value="2"/>
</dbReference>
<organism evidence="6 7">
    <name type="scientific">Parnassius mnemosyne</name>
    <name type="common">clouded apollo</name>
    <dbReference type="NCBI Taxonomy" id="213953"/>
    <lineage>
        <taxon>Eukaryota</taxon>
        <taxon>Metazoa</taxon>
        <taxon>Ecdysozoa</taxon>
        <taxon>Arthropoda</taxon>
        <taxon>Hexapoda</taxon>
        <taxon>Insecta</taxon>
        <taxon>Pterygota</taxon>
        <taxon>Neoptera</taxon>
        <taxon>Endopterygota</taxon>
        <taxon>Lepidoptera</taxon>
        <taxon>Glossata</taxon>
        <taxon>Ditrysia</taxon>
        <taxon>Papilionoidea</taxon>
        <taxon>Papilionidae</taxon>
        <taxon>Parnassiinae</taxon>
        <taxon>Parnassini</taxon>
        <taxon>Parnassius</taxon>
        <taxon>Driopa</taxon>
    </lineage>
</organism>
<feature type="transmembrane region" description="Helical" evidence="5">
    <location>
        <begin position="44"/>
        <end position="63"/>
    </location>
</feature>
<evidence type="ECO:0000313" key="6">
    <source>
        <dbReference type="EMBL" id="CAK1585779.1"/>
    </source>
</evidence>
<evidence type="ECO:0000256" key="5">
    <source>
        <dbReference type="SAM" id="Phobius"/>
    </source>
</evidence>
<dbReference type="InterPro" id="IPR036259">
    <property type="entry name" value="MFS_trans_sf"/>
</dbReference>
<dbReference type="EMBL" id="CAVLGL010000079">
    <property type="protein sequence ID" value="CAK1585779.1"/>
    <property type="molecule type" value="Genomic_DNA"/>
</dbReference>
<dbReference type="Proteomes" id="UP001314205">
    <property type="component" value="Unassembled WGS sequence"/>
</dbReference>
<proteinExistence type="predicted"/>
<name>A0AAV1KT21_9NEOP</name>
<evidence type="ECO:0008006" key="8">
    <source>
        <dbReference type="Google" id="ProtNLM"/>
    </source>
</evidence>
<feature type="transmembrane region" description="Helical" evidence="5">
    <location>
        <begin position="208"/>
        <end position="230"/>
    </location>
</feature>
<gene>
    <name evidence="6" type="ORF">PARMNEM_LOCUS6815</name>
</gene>
<dbReference type="GO" id="GO:0022857">
    <property type="term" value="F:transmembrane transporter activity"/>
    <property type="evidence" value="ECO:0007669"/>
    <property type="project" value="InterPro"/>
</dbReference>
<evidence type="ECO:0000256" key="3">
    <source>
        <dbReference type="ARBA" id="ARBA00022989"/>
    </source>
</evidence>
<comment type="subcellular location">
    <subcellularLocation>
        <location evidence="1">Membrane</location>
        <topology evidence="1">Multi-pass membrane protein</topology>
    </subcellularLocation>
</comment>
<reference evidence="6 7" key="1">
    <citation type="submission" date="2023-11" db="EMBL/GenBank/DDBJ databases">
        <authorList>
            <person name="Hedman E."/>
            <person name="Englund M."/>
            <person name="Stromberg M."/>
            <person name="Nyberg Akerstrom W."/>
            <person name="Nylinder S."/>
            <person name="Jareborg N."/>
            <person name="Kallberg Y."/>
            <person name="Kronander E."/>
        </authorList>
    </citation>
    <scope>NUCLEOTIDE SEQUENCE [LARGE SCALE GENOMIC DNA]</scope>
</reference>
<evidence type="ECO:0000256" key="1">
    <source>
        <dbReference type="ARBA" id="ARBA00004141"/>
    </source>
</evidence>